<dbReference type="PANTHER" id="PTHR12526">
    <property type="entry name" value="GLYCOSYLTRANSFERASE"/>
    <property type="match status" value="1"/>
</dbReference>
<proteinExistence type="predicted"/>
<comment type="caution">
    <text evidence="5">The sequence shown here is derived from an EMBL/GenBank/DDBJ whole genome shotgun (WGS) entry which is preliminary data.</text>
</comment>
<evidence type="ECO:0000313" key="6">
    <source>
        <dbReference type="Proteomes" id="UP000216454"/>
    </source>
</evidence>
<evidence type="ECO:0000313" key="5">
    <source>
        <dbReference type="EMBL" id="OZG51084.1"/>
    </source>
</evidence>
<keyword evidence="2 5" id="KW-0808">Transferase</keyword>
<dbReference type="RefSeq" id="WP_094691501.1">
    <property type="nucleotide sequence ID" value="NZ_MWWQ01000010.1"/>
</dbReference>
<name>A0A261EW32_9BIFI</name>
<dbReference type="Proteomes" id="UP000216454">
    <property type="component" value="Unassembled WGS sequence"/>
</dbReference>
<feature type="domain" description="Glycosyl transferase family 1" evidence="3">
    <location>
        <begin position="208"/>
        <end position="351"/>
    </location>
</feature>
<gene>
    <name evidence="5" type="ORF">PSSU_1152</name>
</gene>
<keyword evidence="1" id="KW-0328">Glycosyltransferase</keyword>
<feature type="domain" description="Glycosyltransferase subfamily 4-like N-terminal" evidence="4">
    <location>
        <begin position="90"/>
        <end position="189"/>
    </location>
</feature>
<evidence type="ECO:0000259" key="4">
    <source>
        <dbReference type="Pfam" id="PF13439"/>
    </source>
</evidence>
<dbReference type="InterPro" id="IPR001296">
    <property type="entry name" value="Glyco_trans_1"/>
</dbReference>
<reference evidence="5 6" key="1">
    <citation type="journal article" date="2017" name="BMC Genomics">
        <title>Comparative genomic and phylogenomic analyses of the Bifidobacteriaceae family.</title>
        <authorList>
            <person name="Lugli G.A."/>
            <person name="Milani C."/>
            <person name="Turroni F."/>
            <person name="Duranti S."/>
            <person name="Mancabelli L."/>
            <person name="Mangifesta M."/>
            <person name="Ferrario C."/>
            <person name="Modesto M."/>
            <person name="Mattarelli P."/>
            <person name="Jiri K."/>
            <person name="van Sinderen D."/>
            <person name="Ventura M."/>
        </authorList>
    </citation>
    <scope>NUCLEOTIDE SEQUENCE [LARGE SCALE GENOMIC DNA]</scope>
    <source>
        <strain evidence="5 6">DSM 24744</strain>
    </source>
</reference>
<sequence>MKKRILVIFHDAASLSGASMSMLSSLQEMANHSRFDWFCMLPEHNEVIEDRLRESNITPVVFSYWTSVYRRGSVADTLRSFAKCCVKELLNTIAVHKLRRFIAENKITLVYTNTSVITVGARAASRSKVPHIWHIREFCEEDHHLHFLLGRKWFYRIASQSARIIVISRALAKKYQQHISEDKIRVVYNDIPLVSTEMQLHSIRYPLRILVTGSIQPGKRQMDVISAAKILKQRGIAFHISFAGKIQDQDYARKVRQLIADSRLSESVTFLGLVKDMDTIRAENDIAVVPSECEAFGRVTIEALLAGMLVIASDTGANPELIKDKSTGFLFRCGDSAGLADILTSLSETSDKSQLDTLIGRGYESALRFTGENSGKNINLIVSSVLDGE</sequence>
<evidence type="ECO:0000256" key="2">
    <source>
        <dbReference type="ARBA" id="ARBA00022679"/>
    </source>
</evidence>
<dbReference type="SUPFAM" id="SSF53756">
    <property type="entry name" value="UDP-Glycosyltransferase/glycogen phosphorylase"/>
    <property type="match status" value="1"/>
</dbReference>
<protein>
    <submittedName>
        <fullName evidence="5">Glycosyl transferases group 1</fullName>
    </submittedName>
</protein>
<evidence type="ECO:0000256" key="1">
    <source>
        <dbReference type="ARBA" id="ARBA00022676"/>
    </source>
</evidence>
<evidence type="ECO:0000259" key="3">
    <source>
        <dbReference type="Pfam" id="PF00534"/>
    </source>
</evidence>
<dbReference type="Pfam" id="PF00534">
    <property type="entry name" value="Glycos_transf_1"/>
    <property type="match status" value="1"/>
</dbReference>
<dbReference type="Pfam" id="PF13439">
    <property type="entry name" value="Glyco_transf_4"/>
    <property type="match status" value="1"/>
</dbReference>
<keyword evidence="6" id="KW-1185">Reference proteome</keyword>
<dbReference type="InterPro" id="IPR028098">
    <property type="entry name" value="Glyco_trans_4-like_N"/>
</dbReference>
<dbReference type="EMBL" id="MWWQ01000010">
    <property type="protein sequence ID" value="OZG51084.1"/>
    <property type="molecule type" value="Genomic_DNA"/>
</dbReference>
<dbReference type="OrthoDB" id="9790710at2"/>
<accession>A0A261EW32</accession>
<organism evidence="5 6">
    <name type="scientific">Pseudoscardovia suis</name>
    <dbReference type="NCBI Taxonomy" id="987063"/>
    <lineage>
        <taxon>Bacteria</taxon>
        <taxon>Bacillati</taxon>
        <taxon>Actinomycetota</taxon>
        <taxon>Actinomycetes</taxon>
        <taxon>Bifidobacteriales</taxon>
        <taxon>Bifidobacteriaceae</taxon>
        <taxon>Pseudoscardovia</taxon>
    </lineage>
</organism>
<dbReference type="PANTHER" id="PTHR12526:SF627">
    <property type="entry name" value="D-RHAMNOSYLTRANSFERASE WBPZ"/>
    <property type="match status" value="1"/>
</dbReference>
<dbReference type="AlphaFoldDB" id="A0A261EW32"/>
<dbReference type="CDD" id="cd03801">
    <property type="entry name" value="GT4_PimA-like"/>
    <property type="match status" value="1"/>
</dbReference>
<dbReference type="GO" id="GO:0016757">
    <property type="term" value="F:glycosyltransferase activity"/>
    <property type="evidence" value="ECO:0007669"/>
    <property type="project" value="UniProtKB-KW"/>
</dbReference>
<dbReference type="Gene3D" id="3.40.50.2000">
    <property type="entry name" value="Glycogen Phosphorylase B"/>
    <property type="match status" value="2"/>
</dbReference>